<dbReference type="Pfam" id="PF02518">
    <property type="entry name" value="HATPase_c"/>
    <property type="match status" value="1"/>
</dbReference>
<dbReference type="PROSITE" id="PS50109">
    <property type="entry name" value="HIS_KIN"/>
    <property type="match status" value="1"/>
</dbReference>
<comment type="caution">
    <text evidence="12">The sequence shown here is derived from an EMBL/GenBank/DDBJ whole genome shotgun (WGS) entry which is preliminary data.</text>
</comment>
<comment type="catalytic activity">
    <reaction evidence="1">
        <text>ATP + protein L-histidine = ADP + protein N-phospho-L-histidine.</text>
        <dbReference type="EC" id="2.7.13.3"/>
    </reaction>
</comment>
<feature type="transmembrane region" description="Helical" evidence="10">
    <location>
        <begin position="260"/>
        <end position="282"/>
    </location>
</feature>
<dbReference type="SMART" id="SM00388">
    <property type="entry name" value="HisKA"/>
    <property type="match status" value="1"/>
</dbReference>
<dbReference type="InterPro" id="IPR003594">
    <property type="entry name" value="HATPase_dom"/>
</dbReference>
<evidence type="ECO:0000313" key="12">
    <source>
        <dbReference type="EMBL" id="OMD46225.1"/>
    </source>
</evidence>
<keyword evidence="6" id="KW-0547">Nucleotide-binding</keyword>
<evidence type="ECO:0000256" key="5">
    <source>
        <dbReference type="ARBA" id="ARBA00022679"/>
    </source>
</evidence>
<dbReference type="SUPFAM" id="SSF47384">
    <property type="entry name" value="Homodimeric domain of signal transducing histidine kinase"/>
    <property type="match status" value="1"/>
</dbReference>
<dbReference type="PANTHER" id="PTHR42878:SF7">
    <property type="entry name" value="SENSOR HISTIDINE KINASE GLRK"/>
    <property type="match status" value="1"/>
</dbReference>
<feature type="domain" description="Histidine kinase" evidence="11">
    <location>
        <begin position="366"/>
        <end position="579"/>
    </location>
</feature>
<dbReference type="EC" id="2.7.13.3" evidence="3"/>
<evidence type="ECO:0000256" key="7">
    <source>
        <dbReference type="ARBA" id="ARBA00022777"/>
    </source>
</evidence>
<dbReference type="PRINTS" id="PR00344">
    <property type="entry name" value="BCTRLSENSOR"/>
</dbReference>
<evidence type="ECO:0000259" key="11">
    <source>
        <dbReference type="PROSITE" id="PS50109"/>
    </source>
</evidence>
<keyword evidence="8" id="KW-0067">ATP-binding</keyword>
<keyword evidence="4" id="KW-0597">Phosphoprotein</keyword>
<keyword evidence="7" id="KW-0418">Kinase</keyword>
<protein>
    <recommendedName>
        <fullName evidence="3">histidine kinase</fullName>
        <ecNumber evidence="3">2.7.13.3</ecNumber>
    </recommendedName>
</protein>
<evidence type="ECO:0000313" key="13">
    <source>
        <dbReference type="Proteomes" id="UP000187412"/>
    </source>
</evidence>
<evidence type="ECO:0000256" key="6">
    <source>
        <dbReference type="ARBA" id="ARBA00022741"/>
    </source>
</evidence>
<dbReference type="Gene3D" id="3.30.565.10">
    <property type="entry name" value="Histidine kinase-like ATPase, C-terminal domain"/>
    <property type="match status" value="1"/>
</dbReference>
<accession>A0ABX3HB32</accession>
<reference evidence="12 13" key="1">
    <citation type="submission" date="2016-10" db="EMBL/GenBank/DDBJ databases">
        <title>Paenibacillus species isolates.</title>
        <authorList>
            <person name="Beno S.M."/>
        </authorList>
    </citation>
    <scope>NUCLEOTIDE SEQUENCE [LARGE SCALE GENOMIC DNA]</scope>
    <source>
        <strain evidence="12 13">FSL H7-0744</strain>
    </source>
</reference>
<dbReference type="SMART" id="SM00387">
    <property type="entry name" value="HATPase_c"/>
    <property type="match status" value="1"/>
</dbReference>
<evidence type="ECO:0000256" key="3">
    <source>
        <dbReference type="ARBA" id="ARBA00012438"/>
    </source>
</evidence>
<gene>
    <name evidence="12" type="ORF">BSK56_16990</name>
</gene>
<dbReference type="SUPFAM" id="SSF55874">
    <property type="entry name" value="ATPase domain of HSP90 chaperone/DNA topoisomerase II/histidine kinase"/>
    <property type="match status" value="1"/>
</dbReference>
<evidence type="ECO:0000256" key="8">
    <source>
        <dbReference type="ARBA" id="ARBA00022840"/>
    </source>
</evidence>
<feature type="transmembrane region" description="Helical" evidence="10">
    <location>
        <begin position="12"/>
        <end position="35"/>
    </location>
</feature>
<evidence type="ECO:0000256" key="9">
    <source>
        <dbReference type="ARBA" id="ARBA00023012"/>
    </source>
</evidence>
<dbReference type="InterPro" id="IPR036890">
    <property type="entry name" value="HATPase_C_sf"/>
</dbReference>
<dbReference type="RefSeq" id="WP_076111740.1">
    <property type="nucleotide sequence ID" value="NZ_MPTB01000021.1"/>
</dbReference>
<dbReference type="PANTHER" id="PTHR42878">
    <property type="entry name" value="TWO-COMPONENT HISTIDINE KINASE"/>
    <property type="match status" value="1"/>
</dbReference>
<dbReference type="EMBL" id="MPTB01000021">
    <property type="protein sequence ID" value="OMD46225.1"/>
    <property type="molecule type" value="Genomic_DNA"/>
</dbReference>
<dbReference type="Proteomes" id="UP000187412">
    <property type="component" value="Unassembled WGS sequence"/>
</dbReference>
<evidence type="ECO:0000256" key="4">
    <source>
        <dbReference type="ARBA" id="ARBA00022553"/>
    </source>
</evidence>
<keyword evidence="9" id="KW-0902">Two-component regulatory system</keyword>
<sequence length="590" mass="65924">MKMKRRLTLRFVLHSAIAGLVVLLIAAITVMWVLLRLSEINLTDNFVSVGLERLVESSEFGADGIIFDPKLLEQVKQNKGWLQSLDENGKVEKSYNTPSDVPAQYNPGELAAYWQQQQDFPYDVYLWIQEKHGKMYTLLYGVPEVLKPLLQAVSEEPSSYAEGKLLLSAKTESRIQALGGYVQLLNPEGNEVAAFNRPDSAPAKYTVQELALRSKYEGRYGYRMAFDYNEDTGQTWVVSLPNDVAKPSAKAPLISAEMRIVLTGIAGMLGATLLIFALLSFLNARRFGAPMFHMLAWLDMLGQGSYDEPVDRKGRPRSRLKSGKWKRRYSIFADVMLSLDQLTEILRHDEDRRQRTETLREEWITGITHDLKTPLSSIKGYAHLLAEDTYDWSSEEVRKFSAIMLEKSAHMDTLISDLAITYRLRSGIHVPQTEAVEMRAWLGNALEQAAANPEYGEGRIIYQSPDTEITARIYRPWMERVVGNLTANALLHNSSDTQLTVTLSAMDTGRLVIIFRDNGQGMDEQTAANLFERYYRGGDTASTTNGSGLGMAISKGLVEAMGGQITVSSAPGKGTEIRLIWDGLLATISG</sequence>
<evidence type="ECO:0000256" key="10">
    <source>
        <dbReference type="SAM" id="Phobius"/>
    </source>
</evidence>
<comment type="subcellular location">
    <subcellularLocation>
        <location evidence="2">Membrane</location>
    </subcellularLocation>
</comment>
<organism evidence="12 13">
    <name type="scientific">Paenibacillus borealis</name>
    <dbReference type="NCBI Taxonomy" id="160799"/>
    <lineage>
        <taxon>Bacteria</taxon>
        <taxon>Bacillati</taxon>
        <taxon>Bacillota</taxon>
        <taxon>Bacilli</taxon>
        <taxon>Bacillales</taxon>
        <taxon>Paenibacillaceae</taxon>
        <taxon>Paenibacillus</taxon>
    </lineage>
</organism>
<evidence type="ECO:0000256" key="1">
    <source>
        <dbReference type="ARBA" id="ARBA00000085"/>
    </source>
</evidence>
<dbReference type="CDD" id="cd00082">
    <property type="entry name" value="HisKA"/>
    <property type="match status" value="1"/>
</dbReference>
<keyword evidence="5" id="KW-0808">Transferase</keyword>
<dbReference type="Pfam" id="PF00512">
    <property type="entry name" value="HisKA"/>
    <property type="match status" value="1"/>
</dbReference>
<dbReference type="InterPro" id="IPR036097">
    <property type="entry name" value="HisK_dim/P_sf"/>
</dbReference>
<dbReference type="CDD" id="cd00075">
    <property type="entry name" value="HATPase"/>
    <property type="match status" value="1"/>
</dbReference>
<evidence type="ECO:0000256" key="2">
    <source>
        <dbReference type="ARBA" id="ARBA00004370"/>
    </source>
</evidence>
<dbReference type="InterPro" id="IPR050351">
    <property type="entry name" value="BphY/WalK/GraS-like"/>
</dbReference>
<keyword evidence="10" id="KW-0812">Transmembrane</keyword>
<keyword evidence="10" id="KW-0472">Membrane</keyword>
<dbReference type="InterPro" id="IPR003661">
    <property type="entry name" value="HisK_dim/P_dom"/>
</dbReference>
<name>A0ABX3HB32_PAEBO</name>
<proteinExistence type="predicted"/>
<dbReference type="InterPro" id="IPR005467">
    <property type="entry name" value="His_kinase_dom"/>
</dbReference>
<dbReference type="Gene3D" id="1.10.287.130">
    <property type="match status" value="1"/>
</dbReference>
<dbReference type="InterPro" id="IPR004358">
    <property type="entry name" value="Sig_transdc_His_kin-like_C"/>
</dbReference>
<keyword evidence="13" id="KW-1185">Reference proteome</keyword>
<keyword evidence="10" id="KW-1133">Transmembrane helix</keyword>